<dbReference type="Gene3D" id="1.20.58.440">
    <property type="entry name" value="choline binding protein A"/>
    <property type="match status" value="1"/>
</dbReference>
<comment type="caution">
    <text evidence="6">The sequence shown here is derived from an EMBL/GenBank/DDBJ whole genome shotgun (WGS) entry which is preliminary data.</text>
</comment>
<dbReference type="NCBIfam" id="TIGR01168">
    <property type="entry name" value="YSIRK_signal"/>
    <property type="match status" value="1"/>
</dbReference>
<feature type="compositionally biased region" description="Polar residues" evidence="2">
    <location>
        <begin position="38"/>
        <end position="57"/>
    </location>
</feature>
<gene>
    <name evidence="6" type="ORF">GM545_12300</name>
</gene>
<evidence type="ECO:0000313" key="7">
    <source>
        <dbReference type="Proteomes" id="UP000467349"/>
    </source>
</evidence>
<feature type="compositionally biased region" description="Basic and acidic residues" evidence="2">
    <location>
        <begin position="172"/>
        <end position="201"/>
    </location>
</feature>
<dbReference type="EMBL" id="WNHU01000237">
    <property type="protein sequence ID" value="MTV44334.1"/>
    <property type="molecule type" value="Genomic_DNA"/>
</dbReference>
<feature type="domain" description="YSIRK Gram-positive signal peptide" evidence="4">
    <location>
        <begin position="4"/>
        <end position="29"/>
    </location>
</feature>
<feature type="region of interest" description="Disordered" evidence="2">
    <location>
        <begin position="37"/>
        <end position="71"/>
    </location>
</feature>
<name>A0A7X2XLP6_STREE</name>
<feature type="region of interest" description="Disordered" evidence="2">
    <location>
        <begin position="139"/>
        <end position="206"/>
    </location>
</feature>
<feature type="signal peptide" evidence="3">
    <location>
        <begin position="1"/>
        <end position="34"/>
    </location>
</feature>
<dbReference type="InterPro" id="IPR005877">
    <property type="entry name" value="YSIRK_signal_dom"/>
</dbReference>
<feature type="domain" description="RICH" evidence="5">
    <location>
        <begin position="65"/>
        <end position="145"/>
    </location>
</feature>
<keyword evidence="1 3" id="KW-0732">Signal</keyword>
<dbReference type="InterPro" id="IPR007756">
    <property type="entry name" value="RICH"/>
</dbReference>
<feature type="chain" id="PRO_5031222459" evidence="3">
    <location>
        <begin position="35"/>
        <end position="222"/>
    </location>
</feature>
<dbReference type="Pfam" id="PF04650">
    <property type="entry name" value="YSIRK_signal"/>
    <property type="match status" value="1"/>
</dbReference>
<proteinExistence type="predicted"/>
<organism evidence="6 7">
    <name type="scientific">Streptococcus pneumoniae</name>
    <dbReference type="NCBI Taxonomy" id="1313"/>
    <lineage>
        <taxon>Bacteria</taxon>
        <taxon>Bacillati</taxon>
        <taxon>Bacillota</taxon>
        <taxon>Bacilli</taxon>
        <taxon>Lactobacillales</taxon>
        <taxon>Streptococcaceae</taxon>
        <taxon>Streptococcus</taxon>
    </lineage>
</organism>
<feature type="non-terminal residue" evidence="6">
    <location>
        <position position="1"/>
    </location>
</feature>
<reference evidence="6 7" key="1">
    <citation type="submission" date="2019-11" db="EMBL/GenBank/DDBJ databases">
        <title>Growth characteristics of pneumococcus vary with the chemical composition of the capsule and with environmental conditions.</title>
        <authorList>
            <person name="Tothpal A."/>
            <person name="Desobry K."/>
            <person name="Joshi S."/>
            <person name="Wyllie A.L."/>
            <person name="Weinberger D.M."/>
        </authorList>
    </citation>
    <scope>NUCLEOTIDE SEQUENCE [LARGE SCALE GENOMIC DNA]</scope>
    <source>
        <strain evidence="7">pnumococcus09N</strain>
    </source>
</reference>
<evidence type="ECO:0000256" key="3">
    <source>
        <dbReference type="SAM" id="SignalP"/>
    </source>
</evidence>
<accession>A0A7X2XLP6</accession>
<dbReference type="AlphaFoldDB" id="A0A7X2XLP6"/>
<evidence type="ECO:0000256" key="2">
    <source>
        <dbReference type="SAM" id="MobiDB-lite"/>
    </source>
</evidence>
<feature type="non-terminal residue" evidence="6">
    <location>
        <position position="222"/>
    </location>
</feature>
<sequence length="222" mass="24671">SNSERKVHYSIRKFSVGVASVVVASLVMGSVVHATENEGATQVPTSSNRANESQAEQGEQPKKLDSERDKARKEVEEYVKKIVGESYAKSTKKRHTITVALVNELNNIKNEYLNKIVESTSESQLQILMMESRSKVDEAVSKFEKDSSSSSSSDSSTKPEASDTAKPNKPTEPGEKVAEAKKKVEEAEKKAKDQKEEDRRNYPTITYKTLELEIAESDVEVK</sequence>
<evidence type="ECO:0000256" key="1">
    <source>
        <dbReference type="ARBA" id="ARBA00022729"/>
    </source>
</evidence>
<dbReference type="Proteomes" id="UP000467349">
    <property type="component" value="Unassembled WGS sequence"/>
</dbReference>
<feature type="compositionally biased region" description="Basic and acidic residues" evidence="2">
    <location>
        <begin position="59"/>
        <end position="71"/>
    </location>
</feature>
<evidence type="ECO:0000259" key="4">
    <source>
        <dbReference type="Pfam" id="PF04650"/>
    </source>
</evidence>
<dbReference type="Gene3D" id="1.20.81.20">
    <property type="match status" value="1"/>
</dbReference>
<protein>
    <submittedName>
        <fullName evidence="6">YSIRK-type signal peptide-containing protein</fullName>
    </submittedName>
</protein>
<dbReference type="Pfam" id="PF05062">
    <property type="entry name" value="RICH"/>
    <property type="match status" value="1"/>
</dbReference>
<evidence type="ECO:0000313" key="6">
    <source>
        <dbReference type="EMBL" id="MTV44334.1"/>
    </source>
</evidence>
<dbReference type="InterPro" id="IPR038183">
    <property type="entry name" value="RICH_sf"/>
</dbReference>
<evidence type="ECO:0000259" key="5">
    <source>
        <dbReference type="Pfam" id="PF05062"/>
    </source>
</evidence>